<dbReference type="EMBL" id="LKAM01000022">
    <property type="protein sequence ID" value="KUM45270.1"/>
    <property type="molecule type" value="Genomic_DNA"/>
</dbReference>
<reference evidence="1" key="1">
    <citation type="journal article" date="2015" name="Genome Biol. Evol.">
        <title>Organellar Genomes of White Spruce (Picea glauca): Assembly and Annotation.</title>
        <authorList>
            <person name="Jackman S.D."/>
            <person name="Warren R.L."/>
            <person name="Gibb E.A."/>
            <person name="Vandervalk B.P."/>
            <person name="Mohamadi H."/>
            <person name="Chu J."/>
            <person name="Raymond A."/>
            <person name="Pleasance S."/>
            <person name="Coope R."/>
            <person name="Wildung M.R."/>
            <person name="Ritland C.E."/>
            <person name="Bousquet J."/>
            <person name="Jones S.J."/>
            <person name="Bohlmann J."/>
            <person name="Birol I."/>
        </authorList>
    </citation>
    <scope>NUCLEOTIDE SEQUENCE [LARGE SCALE GENOMIC DNA]</scope>
    <source>
        <tissue evidence="1">Flushing bud</tissue>
    </source>
</reference>
<sequence>MLQFMIRCKRTIPQDIIQVEFVAHPMHLESIFRLVSFLHGVRSLGDLASGRDQYPFLALCASEEIASTSADLHPRGK</sequence>
<geneLocation type="mitochondrion" evidence="1"/>
<proteinExistence type="predicted"/>
<keyword evidence="1" id="KW-0496">Mitochondrion</keyword>
<accession>A0A101LTW6</accession>
<protein>
    <submittedName>
        <fullName evidence="1">Uncharacterized protein</fullName>
    </submittedName>
</protein>
<comment type="caution">
    <text evidence="1">The sequence shown here is derived from an EMBL/GenBank/DDBJ whole genome shotgun (WGS) entry which is preliminary data.</text>
</comment>
<dbReference type="AlphaFoldDB" id="A0A101LTW6"/>
<organism evidence="1">
    <name type="scientific">Picea glauca</name>
    <name type="common">White spruce</name>
    <name type="synonym">Pinus glauca</name>
    <dbReference type="NCBI Taxonomy" id="3330"/>
    <lineage>
        <taxon>Eukaryota</taxon>
        <taxon>Viridiplantae</taxon>
        <taxon>Streptophyta</taxon>
        <taxon>Embryophyta</taxon>
        <taxon>Tracheophyta</taxon>
        <taxon>Spermatophyta</taxon>
        <taxon>Pinopsida</taxon>
        <taxon>Pinidae</taxon>
        <taxon>Conifers I</taxon>
        <taxon>Pinales</taxon>
        <taxon>Pinaceae</taxon>
        <taxon>Picea</taxon>
    </lineage>
</organism>
<name>A0A101LTW6_PICGL</name>
<gene>
    <name evidence="1" type="ORF">ABT39_MTgene3510</name>
</gene>
<evidence type="ECO:0000313" key="1">
    <source>
        <dbReference type="EMBL" id="KUM45270.1"/>
    </source>
</evidence>